<name>A0A0C9QRM2_9HYME</name>
<keyword evidence="6" id="KW-1185">Reference proteome</keyword>
<keyword evidence="3" id="KW-0539">Nucleus</keyword>
<proteinExistence type="inferred from homology"/>
<comment type="subcellular location">
    <subcellularLocation>
        <location evidence="1">Nucleus</location>
    </subcellularLocation>
</comment>
<evidence type="ECO:0000256" key="1">
    <source>
        <dbReference type="ARBA" id="ARBA00004123"/>
    </source>
</evidence>
<dbReference type="GO" id="GO:0005730">
    <property type="term" value="C:nucleolus"/>
    <property type="evidence" value="ECO:0007669"/>
    <property type="project" value="InterPro"/>
</dbReference>
<accession>A0A9R1U081</accession>
<dbReference type="GO" id="GO:0006289">
    <property type="term" value="P:nucleotide-excision repair"/>
    <property type="evidence" value="ECO:0007669"/>
    <property type="project" value="TreeGrafter"/>
</dbReference>
<dbReference type="InterPro" id="IPR007150">
    <property type="entry name" value="HUS1/Mec3"/>
</dbReference>
<dbReference type="GO" id="GO:0031573">
    <property type="term" value="P:mitotic intra-S DNA damage checkpoint signaling"/>
    <property type="evidence" value="ECO:0007669"/>
    <property type="project" value="TreeGrafter"/>
</dbReference>
<reference evidence="7" key="2">
    <citation type="submission" date="2025-04" db="UniProtKB">
        <authorList>
            <consortium name="RefSeq"/>
        </authorList>
    </citation>
    <scope>IDENTIFICATION</scope>
    <source>
        <strain evidence="7">USDA-PBARC FA_bdor</strain>
        <tissue evidence="7">Whole organism</tissue>
    </source>
</reference>
<dbReference type="PANTHER" id="PTHR12900">
    <property type="entry name" value="MITOTIC AND DNA DAMAGE CHECKPOINT PROTEIN HUS1"/>
    <property type="match status" value="1"/>
</dbReference>
<dbReference type="PANTHER" id="PTHR12900:SF0">
    <property type="entry name" value="CHECKPOINT PROTEIN"/>
    <property type="match status" value="1"/>
</dbReference>
<evidence type="ECO:0000256" key="3">
    <source>
        <dbReference type="ARBA" id="ARBA00023242"/>
    </source>
</evidence>
<dbReference type="KEGG" id="fas:105267248"/>
<dbReference type="RefSeq" id="XP_011304256.1">
    <property type="nucleotide sequence ID" value="XM_011305954.1"/>
</dbReference>
<sequence length="272" mass="31197">MKFRCKMTDSLAMRDFTNIIGAIAKMSKFCVLQLTPTDVCFTVFDERQPVVWAELSRDHFFSEYLVEGISSENKIYLEFDAVMLSKSMTSLKQTATSVKIKLTNKQQPCLTLEIELPSASSDSWQCVHDVPIKMVARKEWPSYNPPDIPTFHISLALPQLKHLKNVAEKMKNLSPMLSLYASNDGMLILKIETESACVSTHFPGLYVYNEIEIEEERISVTVDVKKFIMFLAWESVHPETVKCSIRQDTLVYLHLNLNDNFKIHYFLPATVL</sequence>
<evidence type="ECO:0000313" key="7">
    <source>
        <dbReference type="RefSeq" id="XP_011304256.1"/>
    </source>
</evidence>
<protein>
    <recommendedName>
        <fullName evidence="4">Checkpoint protein</fullName>
    </recommendedName>
</protein>
<reference evidence="5" key="1">
    <citation type="submission" date="2015-01" db="EMBL/GenBank/DDBJ databases">
        <title>Transcriptome Assembly of Fopius arisanus.</title>
        <authorList>
            <person name="Geib S."/>
        </authorList>
    </citation>
    <scope>NUCLEOTIDE SEQUENCE</scope>
</reference>
<dbReference type="GeneID" id="105267248"/>
<dbReference type="Gene3D" id="3.70.10.10">
    <property type="match status" value="1"/>
</dbReference>
<gene>
    <name evidence="5" type="primary">HUS1_0</name>
    <name evidence="7" type="synonym">Hus1-like</name>
    <name evidence="5" type="ORF">g.7214</name>
</gene>
<accession>A0A0C9QRM2</accession>
<dbReference type="PIRSF" id="PIRSF011312">
    <property type="entry name" value="Cell_cycle_HUS1"/>
    <property type="match status" value="1"/>
</dbReference>
<organism evidence="5">
    <name type="scientific">Fopius arisanus</name>
    <dbReference type="NCBI Taxonomy" id="64838"/>
    <lineage>
        <taxon>Eukaryota</taxon>
        <taxon>Metazoa</taxon>
        <taxon>Ecdysozoa</taxon>
        <taxon>Arthropoda</taxon>
        <taxon>Hexapoda</taxon>
        <taxon>Insecta</taxon>
        <taxon>Pterygota</taxon>
        <taxon>Neoptera</taxon>
        <taxon>Endopterygota</taxon>
        <taxon>Hymenoptera</taxon>
        <taxon>Apocrita</taxon>
        <taxon>Ichneumonoidea</taxon>
        <taxon>Braconidae</taxon>
        <taxon>Opiinae</taxon>
        <taxon>Fopius</taxon>
    </lineage>
</organism>
<dbReference type="GO" id="GO:0044778">
    <property type="term" value="P:meiotic DNA integrity checkpoint signaling"/>
    <property type="evidence" value="ECO:0007669"/>
    <property type="project" value="TreeGrafter"/>
</dbReference>
<dbReference type="Pfam" id="PF04005">
    <property type="entry name" value="Hus1"/>
    <property type="match status" value="1"/>
</dbReference>
<dbReference type="GO" id="GO:0000724">
    <property type="term" value="P:double-strand break repair via homologous recombination"/>
    <property type="evidence" value="ECO:0007669"/>
    <property type="project" value="TreeGrafter"/>
</dbReference>
<dbReference type="InterPro" id="IPR016580">
    <property type="entry name" value="HUS1"/>
</dbReference>
<dbReference type="AlphaFoldDB" id="A0A0C9QRM2"/>
<dbReference type="GO" id="GO:0030896">
    <property type="term" value="C:checkpoint clamp complex"/>
    <property type="evidence" value="ECO:0007669"/>
    <property type="project" value="InterPro"/>
</dbReference>
<dbReference type="EMBL" id="GBYB01006354">
    <property type="protein sequence ID" value="JAG76121.1"/>
    <property type="molecule type" value="Transcribed_RNA"/>
</dbReference>
<evidence type="ECO:0000313" key="5">
    <source>
        <dbReference type="EMBL" id="JAG76121.1"/>
    </source>
</evidence>
<dbReference type="GO" id="GO:0033314">
    <property type="term" value="P:mitotic DNA replication checkpoint signaling"/>
    <property type="evidence" value="ECO:0007669"/>
    <property type="project" value="TreeGrafter"/>
</dbReference>
<comment type="similarity">
    <text evidence="2 4">Belongs to the HUS1 family.</text>
</comment>
<dbReference type="CTD" id="40598"/>
<evidence type="ECO:0000313" key="6">
    <source>
        <dbReference type="Proteomes" id="UP000694866"/>
    </source>
</evidence>
<dbReference type="GO" id="GO:0000723">
    <property type="term" value="P:telomere maintenance"/>
    <property type="evidence" value="ECO:0007669"/>
    <property type="project" value="TreeGrafter"/>
</dbReference>
<dbReference type="Proteomes" id="UP000694866">
    <property type="component" value="Unplaced"/>
</dbReference>
<evidence type="ECO:0000256" key="2">
    <source>
        <dbReference type="ARBA" id="ARBA00005563"/>
    </source>
</evidence>
<evidence type="ECO:0000256" key="4">
    <source>
        <dbReference type="PIRNR" id="PIRNR011312"/>
    </source>
</evidence>
<dbReference type="OrthoDB" id="10063861at2759"/>
<dbReference type="GO" id="GO:0035861">
    <property type="term" value="C:site of double-strand break"/>
    <property type="evidence" value="ECO:0007669"/>
    <property type="project" value="TreeGrafter"/>
</dbReference>